<dbReference type="OrthoDB" id="9814202at2"/>
<feature type="transmembrane region" description="Helical" evidence="8">
    <location>
        <begin position="280"/>
        <end position="298"/>
    </location>
</feature>
<evidence type="ECO:0000256" key="8">
    <source>
        <dbReference type="SAM" id="Phobius"/>
    </source>
</evidence>
<protein>
    <submittedName>
        <fullName evidence="10">Ammonium transporter</fullName>
    </submittedName>
</protein>
<evidence type="ECO:0000256" key="2">
    <source>
        <dbReference type="ARBA" id="ARBA00005887"/>
    </source>
</evidence>
<name>A0A254PTW9_9BURK</name>
<dbReference type="PANTHER" id="PTHR11730">
    <property type="entry name" value="AMMONIUM TRANSPORTER"/>
    <property type="match status" value="1"/>
</dbReference>
<keyword evidence="5 8" id="KW-1133">Transmembrane helix</keyword>
<keyword evidence="7" id="KW-0924">Ammonia transport</keyword>
<dbReference type="SUPFAM" id="SSF111352">
    <property type="entry name" value="Ammonium transporter"/>
    <property type="match status" value="1"/>
</dbReference>
<proteinExistence type="inferred from homology"/>
<comment type="subcellular location">
    <subcellularLocation>
        <location evidence="1">Membrane</location>
        <topology evidence="1">Multi-pass membrane protein</topology>
    </subcellularLocation>
</comment>
<feature type="transmembrane region" description="Helical" evidence="8">
    <location>
        <begin position="201"/>
        <end position="221"/>
    </location>
</feature>
<feature type="transmembrane region" description="Helical" evidence="8">
    <location>
        <begin position="12"/>
        <end position="35"/>
    </location>
</feature>
<evidence type="ECO:0000259" key="9">
    <source>
        <dbReference type="Pfam" id="PF00909"/>
    </source>
</evidence>
<dbReference type="AlphaFoldDB" id="A0A254PTW9"/>
<gene>
    <name evidence="10" type="ORF">CBI31_05265</name>
</gene>
<dbReference type="InterPro" id="IPR029020">
    <property type="entry name" value="Ammonium/urea_transptr"/>
</dbReference>
<dbReference type="PANTHER" id="PTHR11730:SF89">
    <property type="entry name" value="AMMONIUM TRANSPORTER SLL0108-RELATED"/>
    <property type="match status" value="1"/>
</dbReference>
<dbReference type="GO" id="GO:0097272">
    <property type="term" value="P:ammonium homeostasis"/>
    <property type="evidence" value="ECO:0007669"/>
    <property type="project" value="TreeGrafter"/>
</dbReference>
<feature type="transmembrane region" description="Helical" evidence="8">
    <location>
        <begin position="227"/>
        <end position="249"/>
    </location>
</feature>
<dbReference type="InterPro" id="IPR018047">
    <property type="entry name" value="Ammonium_transpt_CS"/>
</dbReference>
<dbReference type="Gene3D" id="1.10.3430.10">
    <property type="entry name" value="Ammonium transporter AmtB like domains"/>
    <property type="match status" value="1"/>
</dbReference>
<dbReference type="PROSITE" id="PS01219">
    <property type="entry name" value="AMMONIUM_TRANSP"/>
    <property type="match status" value="1"/>
</dbReference>
<keyword evidence="6 8" id="KW-0472">Membrane</keyword>
<organism evidence="10 11">
    <name type="scientific">Polynucleobacter campilacus</name>
    <dbReference type="NCBI Taxonomy" id="1743163"/>
    <lineage>
        <taxon>Bacteria</taxon>
        <taxon>Pseudomonadati</taxon>
        <taxon>Pseudomonadota</taxon>
        <taxon>Betaproteobacteria</taxon>
        <taxon>Burkholderiales</taxon>
        <taxon>Burkholderiaceae</taxon>
        <taxon>Polynucleobacter</taxon>
    </lineage>
</organism>
<dbReference type="InterPro" id="IPR024041">
    <property type="entry name" value="NH4_transpt_AmtB-like_dom"/>
</dbReference>
<evidence type="ECO:0000256" key="1">
    <source>
        <dbReference type="ARBA" id="ARBA00004141"/>
    </source>
</evidence>
<dbReference type="Pfam" id="PF00909">
    <property type="entry name" value="Ammonium_transp"/>
    <property type="match status" value="1"/>
</dbReference>
<accession>A0A254PTW9</accession>
<comment type="similarity">
    <text evidence="2">Belongs to the ammonia transporter channel (TC 1.A.11.2) family.</text>
</comment>
<evidence type="ECO:0000313" key="11">
    <source>
        <dbReference type="Proteomes" id="UP000197528"/>
    </source>
</evidence>
<sequence>MEILKTGTDALFILLGAIMVLAMHAGFAFLELGTVRKKNQVNALVKILVDFAVSTIAYFFIGYSIAYGVSFFSGAELLAEKNGYELVKFFFLLTFAAAIPAIVSGGIAERAKFNPQLIATFVLVGFVYPFFEGIAWNQHYGIQAWIKGLTGEEFHDFAGSIVVHAVGGWIALPAVILLGARRGRYTKDGQISAHPPSSIPFLALGAWILAVGWFGFNVMSAQTIDKISGLVAMNSLMAMVGGTLAAWVVGRNDPGFVYNGPLAGLVAVCAGSDLMHPIGALFVGLVAGALFVYMFTFVQNRWKIDDVLGVWPLHGLCGLWGGLAAGIFGTKALGGIGGVTFTGQLIGSLLGVGIALLGGFVVYGALKVVFGIRMSQEEEYDGADLSVHRISSTPDREPNW</sequence>
<evidence type="ECO:0000256" key="6">
    <source>
        <dbReference type="ARBA" id="ARBA00023136"/>
    </source>
</evidence>
<evidence type="ECO:0000313" key="10">
    <source>
        <dbReference type="EMBL" id="OWS69748.1"/>
    </source>
</evidence>
<dbReference type="EMBL" id="NGUP01000003">
    <property type="protein sequence ID" value="OWS69748.1"/>
    <property type="molecule type" value="Genomic_DNA"/>
</dbReference>
<feature type="transmembrane region" description="Helical" evidence="8">
    <location>
        <begin position="310"/>
        <end position="333"/>
    </location>
</feature>
<feature type="transmembrane region" description="Helical" evidence="8">
    <location>
        <begin position="89"/>
        <end position="108"/>
    </location>
</feature>
<comment type="caution">
    <text evidence="10">The sequence shown here is derived from an EMBL/GenBank/DDBJ whole genome shotgun (WGS) entry which is preliminary data.</text>
</comment>
<feature type="transmembrane region" description="Helical" evidence="8">
    <location>
        <begin position="117"/>
        <end position="137"/>
    </location>
</feature>
<feature type="domain" description="Ammonium transporter AmtB-like" evidence="9">
    <location>
        <begin position="12"/>
        <end position="388"/>
    </location>
</feature>
<keyword evidence="11" id="KW-1185">Reference proteome</keyword>
<feature type="transmembrane region" description="Helical" evidence="8">
    <location>
        <begin position="157"/>
        <end position="180"/>
    </location>
</feature>
<evidence type="ECO:0000256" key="7">
    <source>
        <dbReference type="ARBA" id="ARBA00023177"/>
    </source>
</evidence>
<dbReference type="RefSeq" id="WP_088525354.1">
    <property type="nucleotide sequence ID" value="NZ_NGUP01000003.1"/>
</dbReference>
<evidence type="ECO:0000256" key="3">
    <source>
        <dbReference type="ARBA" id="ARBA00022448"/>
    </source>
</evidence>
<evidence type="ECO:0000256" key="5">
    <source>
        <dbReference type="ARBA" id="ARBA00022989"/>
    </source>
</evidence>
<feature type="transmembrane region" description="Helical" evidence="8">
    <location>
        <begin position="256"/>
        <end position="274"/>
    </location>
</feature>
<feature type="transmembrane region" description="Helical" evidence="8">
    <location>
        <begin position="345"/>
        <end position="366"/>
    </location>
</feature>
<reference evidence="10 11" key="1">
    <citation type="submission" date="2017-05" db="EMBL/GenBank/DDBJ databases">
        <title>Genome of Polynucleobacter sp. MWH-Feld-100.</title>
        <authorList>
            <person name="Hahn M.W."/>
        </authorList>
    </citation>
    <scope>NUCLEOTIDE SEQUENCE [LARGE SCALE GENOMIC DNA]</scope>
    <source>
        <strain evidence="10 11">MWH-Feld-100</strain>
    </source>
</reference>
<evidence type="ECO:0000256" key="4">
    <source>
        <dbReference type="ARBA" id="ARBA00022692"/>
    </source>
</evidence>
<dbReference type="GO" id="GO:0016020">
    <property type="term" value="C:membrane"/>
    <property type="evidence" value="ECO:0007669"/>
    <property type="project" value="UniProtKB-SubCell"/>
</dbReference>
<dbReference type="GO" id="GO:0008519">
    <property type="term" value="F:ammonium channel activity"/>
    <property type="evidence" value="ECO:0007669"/>
    <property type="project" value="InterPro"/>
</dbReference>
<keyword evidence="4 8" id="KW-0812">Transmembrane</keyword>
<keyword evidence="3" id="KW-0813">Transport</keyword>
<feature type="transmembrane region" description="Helical" evidence="8">
    <location>
        <begin position="47"/>
        <end position="69"/>
    </location>
</feature>
<dbReference type="Proteomes" id="UP000197528">
    <property type="component" value="Unassembled WGS sequence"/>
</dbReference>